<comment type="caution">
    <text evidence="7">The sequence shown here is derived from an EMBL/GenBank/DDBJ whole genome shotgun (WGS) entry which is preliminary data.</text>
</comment>
<dbReference type="CDD" id="cd19953">
    <property type="entry name" value="PDS5"/>
    <property type="match status" value="1"/>
</dbReference>
<feature type="region of interest" description="Disordered" evidence="6">
    <location>
        <begin position="1281"/>
        <end position="1499"/>
    </location>
</feature>
<feature type="region of interest" description="Disordered" evidence="6">
    <location>
        <begin position="1"/>
        <end position="27"/>
    </location>
</feature>
<dbReference type="STRING" id="329884.A0A4U0XYC3"/>
<organism evidence="7 8">
    <name type="scientific">Friedmanniomyces simplex</name>
    <dbReference type="NCBI Taxonomy" id="329884"/>
    <lineage>
        <taxon>Eukaryota</taxon>
        <taxon>Fungi</taxon>
        <taxon>Dikarya</taxon>
        <taxon>Ascomycota</taxon>
        <taxon>Pezizomycotina</taxon>
        <taxon>Dothideomycetes</taxon>
        <taxon>Dothideomycetidae</taxon>
        <taxon>Mycosphaerellales</taxon>
        <taxon>Teratosphaeriaceae</taxon>
        <taxon>Friedmanniomyces</taxon>
    </lineage>
</organism>
<dbReference type="GO" id="GO:0005634">
    <property type="term" value="C:nucleus"/>
    <property type="evidence" value="ECO:0007669"/>
    <property type="project" value="UniProtKB-SubCell"/>
</dbReference>
<evidence type="ECO:0000256" key="1">
    <source>
        <dbReference type="ARBA" id="ARBA00004123"/>
    </source>
</evidence>
<sequence>MPRARKRAASPEEVALEEHDTDDAMQDPTSALRFHEPLTWRTGKPIAVADLLRRMKALYEELQGTEQGNAHRETLVPKAQELANVQLLAHKDKGVKAWTLLCIVEMFRLLAPDAPYKGGQLKQIFDLFVSTVVPALASPSDPYNQQYLLILTSLTTVKSIILLTDIPGSDTLILNLFTNCFDVMSGNAKGSHGEQLGKNVEFHMTGMLGTLVDECQELPTSVVDIILAQFLRADPHTLSMGNKKAGAQPSSFMLREVSPAYNMARSVCNTCADKMSRVIGHYFSSVLIDASETFSSRSTKPRGRKRTHDESEDESDDGLLTPPAEEDWREVEKAHRLLRELWRSSPDVISNIIPQMEAEVGAENAQLRTMAVQTVGDMVAGVGAAGPPPPVEMDPAAYPSQSLETSSSLPQHDNVLLAPAAPHAFSSIYPAAYRGFVDRHRDKNAQVRSAWAVAAGLIVETDGGGNGMDADQETQLLRYMSDLLADTDERVRLAAVQAVARFDFNTIVHKLGNNGGVESSGSVLSTLCDRIKDRKHNVRIAAMELLGRIWGVAAGSIAEGSERMRTVLGPIPSKILDAMYVNDREITALVHQVLFDSLLPINYPPIKSKQALSSDSQRVADSQGGDNEPDPDAIRAERILVLVRDLGEKAKKVFFAMQQQQSGKAKYMEQYLKASTTLYGTAKEDEETDEKTSKKELETMIAAFSRMMPDPVIAADHLKKFARFHDRRSFQLIRFCYSPDSDYRKVVKAMKELTKRLEEASSGMTPVLETLLPLVRSLSVLVNNRSHVPAIMAISQTDEKGLGTAAHEVLKEISSNAPEVFRVHMRELCDNLRKQAPTATAPNQPNAVIDLKTVAGFATRFPKDVPQDREFYKAMTAFAKHGTPPAAAKHAVTIIVAAADKREMYVNDILSYALTDFDFGAECFLSRLAAISQLRLVANKETEEHADEMMDVAVGKILGQARTLDDDSEPAWKDEVDDDLCAKLWALKILVNGLRGLKTSTDQQEALQEINAVAGNVYKLLNTLIHTHGELSRDKDAPTAKHHHAHLRLAAANQLLKLSCNRLIDPQLRPGDFNSLARIAQDPLPEVRGGFVKTLKKYLGQGRLPPRFYGIVFLYAFEPQPPILASTTTWLKARAALSAKAGDNAMENVFSRFLSLLAHHHDFSPAARDLKDFVEYIVFYLKTVATEANLPHIYHIAQRVKSVQNGIDPEKSENLYIISDLAEAVIRAFQDVHGWSLQLYSGPKARLPMGIFAPIPGHAKAQEIAERNYLPKEFAEDLEEMVRGSLKPSRKRKLDGSSKQAGKRVKGEKQAKGWAGEEGVGKEKKRLAVRKAAVAKTAKGAKTPRKRGAVDAGDSSVMRKSARQSGARNYAEQDDSEDDEEMAEWGRASEGVDGEDEESSTPQTSDPTPAPMPVEEEARKEIEEKEEEEEEEKEERKKTARKPTGKGRVKAVGKSKSKAVASKAPQRSTRATKSKKEKDVLDFPSDSEDLSDPASEMEA</sequence>
<evidence type="ECO:0000256" key="3">
    <source>
        <dbReference type="ARBA" id="ARBA00022776"/>
    </source>
</evidence>
<evidence type="ECO:0000256" key="6">
    <source>
        <dbReference type="SAM" id="MobiDB-lite"/>
    </source>
</evidence>
<keyword evidence="4" id="KW-0539">Nucleus</keyword>
<evidence type="ECO:0008006" key="9">
    <source>
        <dbReference type="Google" id="ProtNLM"/>
    </source>
</evidence>
<dbReference type="OrthoDB" id="200660at2759"/>
<feature type="compositionally biased region" description="Acidic residues" evidence="6">
    <location>
        <begin position="1372"/>
        <end position="1383"/>
    </location>
</feature>
<comment type="subcellular location">
    <subcellularLocation>
        <location evidence="1">Nucleus</location>
    </subcellularLocation>
</comment>
<feature type="compositionally biased region" description="Acidic residues" evidence="6">
    <location>
        <begin position="1424"/>
        <end position="1433"/>
    </location>
</feature>
<keyword evidence="5" id="KW-0131">Cell cycle</keyword>
<gene>
    <name evidence="7" type="ORF">B0A55_01922</name>
</gene>
<dbReference type="GO" id="GO:0006281">
    <property type="term" value="P:DNA repair"/>
    <property type="evidence" value="ECO:0007669"/>
    <property type="project" value="TreeGrafter"/>
</dbReference>
<accession>A0A4U0XYC3</accession>
<dbReference type="Gene3D" id="1.25.10.10">
    <property type="entry name" value="Leucine-rich Repeat Variant"/>
    <property type="match status" value="1"/>
</dbReference>
<feature type="compositionally biased region" description="Polar residues" evidence="6">
    <location>
        <begin position="610"/>
        <end position="620"/>
    </location>
</feature>
<keyword evidence="2" id="KW-0132">Cell division</keyword>
<dbReference type="SUPFAM" id="SSF48371">
    <property type="entry name" value="ARM repeat"/>
    <property type="match status" value="1"/>
</dbReference>
<evidence type="ECO:0000256" key="2">
    <source>
        <dbReference type="ARBA" id="ARBA00022618"/>
    </source>
</evidence>
<evidence type="ECO:0000256" key="4">
    <source>
        <dbReference type="ARBA" id="ARBA00023242"/>
    </source>
</evidence>
<dbReference type="GO" id="GO:0051301">
    <property type="term" value="P:cell division"/>
    <property type="evidence" value="ECO:0007669"/>
    <property type="project" value="UniProtKB-KW"/>
</dbReference>
<feature type="compositionally biased region" description="Basic residues" evidence="6">
    <location>
        <begin position="1438"/>
        <end position="1457"/>
    </location>
</feature>
<evidence type="ECO:0000313" key="8">
    <source>
        <dbReference type="Proteomes" id="UP000309340"/>
    </source>
</evidence>
<feature type="region of interest" description="Disordered" evidence="6">
    <location>
        <begin position="294"/>
        <end position="327"/>
    </location>
</feature>
<dbReference type="PANTHER" id="PTHR12663">
    <property type="entry name" value="ANDROGEN INDUCED INHIBITOR OF PROLIFERATION AS3 / PDS5-RELATED"/>
    <property type="match status" value="1"/>
</dbReference>
<dbReference type="Proteomes" id="UP000309340">
    <property type="component" value="Unassembled WGS sequence"/>
</dbReference>
<evidence type="ECO:0000256" key="5">
    <source>
        <dbReference type="ARBA" id="ARBA00023306"/>
    </source>
</evidence>
<dbReference type="GO" id="GO:0007064">
    <property type="term" value="P:mitotic sister chromatid cohesion"/>
    <property type="evidence" value="ECO:0007669"/>
    <property type="project" value="InterPro"/>
</dbReference>
<dbReference type="InterPro" id="IPR039776">
    <property type="entry name" value="Pds5"/>
</dbReference>
<feature type="compositionally biased region" description="Low complexity" evidence="6">
    <location>
        <begin position="1330"/>
        <end position="1341"/>
    </location>
</feature>
<keyword evidence="8" id="KW-1185">Reference proteome</keyword>
<evidence type="ECO:0000313" key="7">
    <source>
        <dbReference type="EMBL" id="TKA81927.1"/>
    </source>
</evidence>
<reference evidence="7 8" key="1">
    <citation type="submission" date="2017-03" db="EMBL/GenBank/DDBJ databases">
        <title>Genomes of endolithic fungi from Antarctica.</title>
        <authorList>
            <person name="Coleine C."/>
            <person name="Masonjones S."/>
            <person name="Stajich J.E."/>
        </authorList>
    </citation>
    <scope>NUCLEOTIDE SEQUENCE [LARGE SCALE GENOMIC DNA]</scope>
    <source>
        <strain evidence="7 8">CCFEE 5184</strain>
    </source>
</reference>
<keyword evidence="3" id="KW-0498">Mitosis</keyword>
<proteinExistence type="predicted"/>
<dbReference type="PANTHER" id="PTHR12663:SF0">
    <property type="entry name" value="PRECOCIOUS DISSOCIATION OF SISTERS 5, ISOFORM A"/>
    <property type="match status" value="1"/>
</dbReference>
<feature type="region of interest" description="Disordered" evidence="6">
    <location>
        <begin position="610"/>
        <end position="631"/>
    </location>
</feature>
<dbReference type="EMBL" id="NAJQ01000043">
    <property type="protein sequence ID" value="TKA81927.1"/>
    <property type="molecule type" value="Genomic_DNA"/>
</dbReference>
<dbReference type="GO" id="GO:0000785">
    <property type="term" value="C:chromatin"/>
    <property type="evidence" value="ECO:0007669"/>
    <property type="project" value="TreeGrafter"/>
</dbReference>
<feature type="compositionally biased region" description="Acidic residues" evidence="6">
    <location>
        <begin position="1485"/>
        <end position="1499"/>
    </location>
</feature>
<protein>
    <recommendedName>
        <fullName evidence="9">Sister chromatid cohesion protein</fullName>
    </recommendedName>
</protein>
<dbReference type="InterPro" id="IPR016024">
    <property type="entry name" value="ARM-type_fold"/>
</dbReference>
<name>A0A4U0XYC3_9PEZI</name>
<dbReference type="Pfam" id="PF20168">
    <property type="entry name" value="PDS5"/>
    <property type="match status" value="1"/>
</dbReference>
<dbReference type="InterPro" id="IPR011989">
    <property type="entry name" value="ARM-like"/>
</dbReference>